<keyword evidence="3" id="KW-1185">Reference proteome</keyword>
<evidence type="ECO:0000313" key="3">
    <source>
        <dbReference type="Proteomes" id="UP000637299"/>
    </source>
</evidence>
<name>A0ABR8Z802_9FLAO</name>
<organism evidence="2 3">
    <name type="scientific">Chryseobacterium caseinilyticum</name>
    <dbReference type="NCBI Taxonomy" id="2771428"/>
    <lineage>
        <taxon>Bacteria</taxon>
        <taxon>Pseudomonadati</taxon>
        <taxon>Bacteroidota</taxon>
        <taxon>Flavobacteriia</taxon>
        <taxon>Flavobacteriales</taxon>
        <taxon>Weeksellaceae</taxon>
        <taxon>Chryseobacterium group</taxon>
        <taxon>Chryseobacterium</taxon>
    </lineage>
</organism>
<dbReference type="EMBL" id="JACYFS010000001">
    <property type="protein sequence ID" value="MBD8081357.1"/>
    <property type="molecule type" value="Genomic_DNA"/>
</dbReference>
<sequence length="153" mass="17107">MKKHLLLFAFSALALNSCKDDDVYGYELDLLKGDWKTEKTEIISGADNTTVLSTDIPTGCSTKSTINFNTNNQIKIRTYSGANLNSCTFLFTEGTFTYNEETKDLVMDIAGNGKQPYEVVILSSSELRLKQKSGNIDINGDQKIDVTYIRLKR</sequence>
<comment type="caution">
    <text evidence="2">The sequence shown here is derived from an EMBL/GenBank/DDBJ whole genome shotgun (WGS) entry which is preliminary data.</text>
</comment>
<dbReference type="Proteomes" id="UP000637299">
    <property type="component" value="Unassembled WGS sequence"/>
</dbReference>
<protein>
    <submittedName>
        <fullName evidence="2">Lipocalin family protein</fullName>
    </submittedName>
</protein>
<evidence type="ECO:0000313" key="2">
    <source>
        <dbReference type="EMBL" id="MBD8081357.1"/>
    </source>
</evidence>
<proteinExistence type="predicted"/>
<dbReference type="RefSeq" id="WP_191735145.1">
    <property type="nucleotide sequence ID" value="NZ_JACYFS010000001.1"/>
</dbReference>
<dbReference type="Pfam" id="PF13648">
    <property type="entry name" value="Lipocalin_4"/>
    <property type="match status" value="1"/>
</dbReference>
<gene>
    <name evidence="2" type="ORF">IC610_02850</name>
</gene>
<reference evidence="2 3" key="1">
    <citation type="submission" date="2020-09" db="EMBL/GenBank/DDBJ databases">
        <title>Genome seq and assembly of Chryseobacterium sp.</title>
        <authorList>
            <person name="Chhetri G."/>
        </authorList>
    </citation>
    <scope>NUCLEOTIDE SEQUENCE [LARGE SCALE GENOMIC DNA]</scope>
    <source>
        <strain evidence="2 3">GCR10</strain>
    </source>
</reference>
<evidence type="ECO:0000259" key="1">
    <source>
        <dbReference type="Pfam" id="PF13648"/>
    </source>
</evidence>
<accession>A0ABR8Z802</accession>
<feature type="domain" description="Lipocalin-like" evidence="1">
    <location>
        <begin position="31"/>
        <end position="129"/>
    </location>
</feature>
<dbReference type="InterPro" id="IPR024311">
    <property type="entry name" value="Lipocalin-like"/>
</dbReference>